<dbReference type="InterPro" id="IPR002117">
    <property type="entry name" value="p53_tumour_suppressor"/>
</dbReference>
<keyword evidence="9" id="KW-0804">Transcription</keyword>
<keyword evidence="3" id="KW-0053">Apoptosis</keyword>
<feature type="cross-link" description="Glycyl lysine isopeptide (Lys-Gly) (interchain with G-Cter in ubiquitin)" evidence="12">
    <location>
        <position position="314"/>
    </location>
</feature>
<evidence type="ECO:0000256" key="9">
    <source>
        <dbReference type="ARBA" id="ARBA00023163"/>
    </source>
</evidence>
<sequence length="417" mass="47161">MSGSQEGTDSESLIPPEVYNVIKRDVRDFFQVSDSEGRSSEDETPRLSFFSRQDSLDAVFSLTEDRVCSKPQDLLGHTASFNEFQMRAQEPLLYEAQMPDLKVESTEPDELPPDPVPATTNWDGEHGFDVTFPAAANSSSGTWTWSSPLEKLFVEMVKTCPFQVHVNQHDYEPLNIRAMLVYTSPHYIQFAVSRCPHHAEASHDSNKGCTQNEEFLQHIIRADHQNARYERSPSGRYSVVIPLDRPPPGTEFATLLLQFACLGSCPGGINRRTTKLLLTLETKSGKVVGRKALDLRICACPSRDRRQEEKKAEKRREDDRSSGVPPTKRPLTNSNNTLGVPLVPESKKVQLSLDTRPHQHGMQGRNDSRSNESFALKMVSAMQDMMQLMEFLRQRHPDVLNEYEQYRALGGTTLQHK</sequence>
<evidence type="ECO:0000256" key="3">
    <source>
        <dbReference type="ARBA" id="ARBA00022703"/>
    </source>
</evidence>
<feature type="compositionally biased region" description="Basic and acidic residues" evidence="13">
    <location>
        <begin position="304"/>
        <end position="321"/>
    </location>
</feature>
<keyword evidence="6" id="KW-0805">Transcription regulation</keyword>
<keyword evidence="16" id="KW-1185">Reference proteome</keyword>
<proteinExistence type="inferred from homology"/>
<evidence type="ECO:0000256" key="8">
    <source>
        <dbReference type="ARBA" id="ARBA00023159"/>
    </source>
</evidence>
<evidence type="ECO:0000313" key="15">
    <source>
        <dbReference type="EMBL" id="CAD7246926.1"/>
    </source>
</evidence>
<dbReference type="EMBL" id="LR900792">
    <property type="protein sequence ID" value="CAD7246926.1"/>
    <property type="molecule type" value="Genomic_DNA"/>
</dbReference>
<dbReference type="OrthoDB" id="5915660at2759"/>
<dbReference type="SUPFAM" id="SSF49417">
    <property type="entry name" value="p53-like transcription factors"/>
    <property type="match status" value="1"/>
</dbReference>
<dbReference type="InterPro" id="IPR012346">
    <property type="entry name" value="p53/RUNT-type_TF_DNA-bd_sf"/>
</dbReference>
<dbReference type="PRINTS" id="PR00386">
    <property type="entry name" value="P53SUPPRESSR"/>
</dbReference>
<evidence type="ECO:0000256" key="5">
    <source>
        <dbReference type="ARBA" id="ARBA00022833"/>
    </source>
</evidence>
<dbReference type="GO" id="GO:0000981">
    <property type="term" value="F:DNA-binding transcription factor activity, RNA polymerase II-specific"/>
    <property type="evidence" value="ECO:0007669"/>
    <property type="project" value="TreeGrafter"/>
</dbReference>
<dbReference type="InterPro" id="IPR008967">
    <property type="entry name" value="p53-like_TF_DNA-bd_sf"/>
</dbReference>
<keyword evidence="4 11" id="KW-0479">Metal-binding</keyword>
<accession>A0A7R8XGT9</accession>
<dbReference type="Gene3D" id="2.60.40.720">
    <property type="match status" value="1"/>
</dbReference>
<dbReference type="PANTHER" id="PTHR11447:SF16">
    <property type="entry name" value="P53 PROTEIN LONG FORM VARIANT 1"/>
    <property type="match status" value="1"/>
</dbReference>
<keyword evidence="7" id="KW-0238">DNA-binding</keyword>
<dbReference type="GO" id="GO:0000978">
    <property type="term" value="F:RNA polymerase II cis-regulatory region sequence-specific DNA binding"/>
    <property type="evidence" value="ECO:0007669"/>
    <property type="project" value="TreeGrafter"/>
</dbReference>
<feature type="binding site" evidence="11">
    <location>
        <position position="261"/>
    </location>
    <ligand>
        <name>Zn(2+)</name>
        <dbReference type="ChEBI" id="CHEBI:29105"/>
    </ligand>
</feature>
<dbReference type="GO" id="GO:0046872">
    <property type="term" value="F:metal ion binding"/>
    <property type="evidence" value="ECO:0007669"/>
    <property type="project" value="UniProtKB-KW"/>
</dbReference>
<evidence type="ECO:0000259" key="14">
    <source>
        <dbReference type="Pfam" id="PF00870"/>
    </source>
</evidence>
<name>A0A7R8XGT9_9CRUS</name>
<comment type="similarity">
    <text evidence="2">Belongs to the p53 family.</text>
</comment>
<organism evidence="15">
    <name type="scientific">Darwinula stevensoni</name>
    <dbReference type="NCBI Taxonomy" id="69355"/>
    <lineage>
        <taxon>Eukaryota</taxon>
        <taxon>Metazoa</taxon>
        <taxon>Ecdysozoa</taxon>
        <taxon>Arthropoda</taxon>
        <taxon>Crustacea</taxon>
        <taxon>Oligostraca</taxon>
        <taxon>Ostracoda</taxon>
        <taxon>Podocopa</taxon>
        <taxon>Podocopida</taxon>
        <taxon>Darwinulocopina</taxon>
        <taxon>Darwinuloidea</taxon>
        <taxon>Darwinulidae</taxon>
        <taxon>Darwinula</taxon>
    </lineage>
</organism>
<evidence type="ECO:0000256" key="1">
    <source>
        <dbReference type="ARBA" id="ARBA00004123"/>
    </source>
</evidence>
<dbReference type="GO" id="GO:0005634">
    <property type="term" value="C:nucleus"/>
    <property type="evidence" value="ECO:0007669"/>
    <property type="project" value="UniProtKB-SubCell"/>
</dbReference>
<comment type="cofactor">
    <cofactor evidence="11">
        <name>Zn(2+)</name>
        <dbReference type="ChEBI" id="CHEBI:29105"/>
    </cofactor>
    <text evidence="11">Binds 1 zinc ion per subunit.</text>
</comment>
<feature type="domain" description="p53 DNA-binding" evidence="14">
    <location>
        <begin position="120"/>
        <end position="311"/>
    </location>
</feature>
<dbReference type="EMBL" id="CAJPEV010001275">
    <property type="protein sequence ID" value="CAG0891807.1"/>
    <property type="molecule type" value="Genomic_DNA"/>
</dbReference>
<comment type="subcellular location">
    <subcellularLocation>
        <location evidence="1">Nucleus</location>
    </subcellularLocation>
</comment>
<dbReference type="AlphaFoldDB" id="A0A7R8XGT9"/>
<reference evidence="15" key="1">
    <citation type="submission" date="2020-11" db="EMBL/GenBank/DDBJ databases">
        <authorList>
            <person name="Tran Van P."/>
        </authorList>
    </citation>
    <scope>NUCLEOTIDE SEQUENCE</scope>
</reference>
<evidence type="ECO:0000256" key="13">
    <source>
        <dbReference type="SAM" id="MobiDB-lite"/>
    </source>
</evidence>
<keyword evidence="5 11" id="KW-0862">Zinc</keyword>
<evidence type="ECO:0000256" key="6">
    <source>
        <dbReference type="ARBA" id="ARBA00023015"/>
    </source>
</evidence>
<dbReference type="InterPro" id="IPR011615">
    <property type="entry name" value="p53_DNA-bd"/>
</dbReference>
<evidence type="ECO:0000313" key="16">
    <source>
        <dbReference type="Proteomes" id="UP000677054"/>
    </source>
</evidence>
<dbReference type="GO" id="GO:0006915">
    <property type="term" value="P:apoptotic process"/>
    <property type="evidence" value="ECO:0007669"/>
    <property type="project" value="UniProtKB-KW"/>
</dbReference>
<keyword evidence="10" id="KW-0539">Nucleus</keyword>
<evidence type="ECO:0000256" key="2">
    <source>
        <dbReference type="ARBA" id="ARBA00006167"/>
    </source>
</evidence>
<protein>
    <recommendedName>
        <fullName evidence="14">p53 DNA-binding domain-containing protein</fullName>
    </recommendedName>
</protein>
<evidence type="ECO:0000256" key="11">
    <source>
        <dbReference type="PIRSR" id="PIRSR602117-1"/>
    </source>
</evidence>
<dbReference type="Proteomes" id="UP000677054">
    <property type="component" value="Unassembled WGS sequence"/>
</dbReference>
<evidence type="ECO:0000256" key="12">
    <source>
        <dbReference type="PIRSR" id="PIRSR602117-3"/>
    </source>
</evidence>
<gene>
    <name evidence="15" type="ORF">DSTB1V02_LOCUS6768</name>
</gene>
<feature type="region of interest" description="Disordered" evidence="13">
    <location>
        <begin position="304"/>
        <end position="343"/>
    </location>
</feature>
<dbReference type="PANTHER" id="PTHR11447">
    <property type="entry name" value="CELLULAR TUMOR ANTIGEN P53"/>
    <property type="match status" value="1"/>
</dbReference>
<dbReference type="Pfam" id="PF00870">
    <property type="entry name" value="P53"/>
    <property type="match status" value="1"/>
</dbReference>
<evidence type="ECO:0000256" key="10">
    <source>
        <dbReference type="ARBA" id="ARBA00023242"/>
    </source>
</evidence>
<feature type="binding site" evidence="11">
    <location>
        <position position="198"/>
    </location>
    <ligand>
        <name>Zn(2+)</name>
        <dbReference type="ChEBI" id="CHEBI:29105"/>
    </ligand>
</feature>
<feature type="binding site" evidence="11">
    <location>
        <position position="265"/>
    </location>
    <ligand>
        <name>Zn(2+)</name>
        <dbReference type="ChEBI" id="CHEBI:29105"/>
    </ligand>
</feature>
<evidence type="ECO:0000256" key="4">
    <source>
        <dbReference type="ARBA" id="ARBA00022723"/>
    </source>
</evidence>
<dbReference type="CDD" id="cd08367">
    <property type="entry name" value="P53"/>
    <property type="match status" value="1"/>
</dbReference>
<feature type="binding site" evidence="11">
    <location>
        <position position="195"/>
    </location>
    <ligand>
        <name>Zn(2+)</name>
        <dbReference type="ChEBI" id="CHEBI:29105"/>
    </ligand>
</feature>
<keyword evidence="8" id="KW-0010">Activator</keyword>
<evidence type="ECO:0000256" key="7">
    <source>
        <dbReference type="ARBA" id="ARBA00023125"/>
    </source>
</evidence>